<dbReference type="AlphaFoldDB" id="A0A3G7TR07"/>
<sequence length="44" mass="5242">MERPTFSTESAEMSHNVCMKLHEPGDDFWIYIKRVGFQQFEVGY</sequence>
<evidence type="ECO:0000313" key="1">
    <source>
        <dbReference type="EMBL" id="AZE48699.1"/>
    </source>
</evidence>
<gene>
    <name evidence="1" type="ORF">C4K04_3027</name>
</gene>
<evidence type="ECO:0000313" key="2">
    <source>
        <dbReference type="Proteomes" id="UP000268048"/>
    </source>
</evidence>
<protein>
    <submittedName>
        <fullName evidence="1">Uncharacterized protein</fullName>
    </submittedName>
</protein>
<accession>A0A3G7TR07</accession>
<proteinExistence type="predicted"/>
<dbReference type="EMBL" id="CP027753">
    <property type="protein sequence ID" value="AZE48699.1"/>
    <property type="molecule type" value="Genomic_DNA"/>
</dbReference>
<organism evidence="1 2">
    <name type="scientific">Pseudomonas chlororaphis</name>
    <dbReference type="NCBI Taxonomy" id="587753"/>
    <lineage>
        <taxon>Bacteria</taxon>
        <taxon>Pseudomonadati</taxon>
        <taxon>Pseudomonadota</taxon>
        <taxon>Gammaproteobacteria</taxon>
        <taxon>Pseudomonadales</taxon>
        <taxon>Pseudomonadaceae</taxon>
        <taxon>Pseudomonas</taxon>
    </lineage>
</organism>
<reference evidence="1 2" key="1">
    <citation type="submission" date="2018-03" db="EMBL/GenBank/DDBJ databases">
        <title>Diversity of phytobeneficial traits revealed by whole-genome analysis of worldwide-isolated phenazine-producing Pseudomonas spp.</title>
        <authorList>
            <person name="Biessy A."/>
            <person name="Novinscak A."/>
            <person name="Blom J."/>
            <person name="Leger G."/>
            <person name="Thomashow L.S."/>
            <person name="Cazorla F.M."/>
            <person name="Josic D."/>
            <person name="Filion M."/>
        </authorList>
    </citation>
    <scope>NUCLEOTIDE SEQUENCE [LARGE SCALE GENOMIC DNA]</scope>
    <source>
        <strain evidence="1 2">B25</strain>
    </source>
</reference>
<name>A0A3G7TR07_9PSED</name>
<dbReference type="Proteomes" id="UP000268048">
    <property type="component" value="Chromosome"/>
</dbReference>